<protein>
    <recommendedName>
        <fullName evidence="4">DYW domain-containing protein</fullName>
    </recommendedName>
</protein>
<dbReference type="AlphaFoldDB" id="A0A8X8C8Y9"/>
<proteinExistence type="inferred from homology"/>
<dbReference type="NCBIfam" id="TIGR00756">
    <property type="entry name" value="PPR"/>
    <property type="match status" value="3"/>
</dbReference>
<name>A0A8X8C8Y9_POPTO</name>
<evidence type="ECO:0000256" key="3">
    <source>
        <dbReference type="PROSITE-ProRule" id="PRU00708"/>
    </source>
</evidence>
<accession>A0A8X8C8Y9</accession>
<dbReference type="EMBL" id="JAAWWB010000032">
    <property type="protein sequence ID" value="KAG6744009.1"/>
    <property type="molecule type" value="Genomic_DNA"/>
</dbReference>
<comment type="caution">
    <text evidence="5">The sequence shown here is derived from an EMBL/GenBank/DDBJ whole genome shotgun (WGS) entry which is preliminary data.</text>
</comment>
<dbReference type="PROSITE" id="PS51375">
    <property type="entry name" value="PPR"/>
    <property type="match status" value="3"/>
</dbReference>
<dbReference type="GO" id="GO:0003723">
    <property type="term" value="F:RNA binding"/>
    <property type="evidence" value="ECO:0007669"/>
    <property type="project" value="InterPro"/>
</dbReference>
<dbReference type="Pfam" id="PF20431">
    <property type="entry name" value="E_motif"/>
    <property type="match status" value="1"/>
</dbReference>
<dbReference type="PANTHER" id="PTHR47926">
    <property type="entry name" value="PENTATRICOPEPTIDE REPEAT-CONTAINING PROTEIN"/>
    <property type="match status" value="1"/>
</dbReference>
<reference evidence="5" key="1">
    <citation type="journal article" date="2020" name="bioRxiv">
        <title>Hybrid origin of Populus tomentosa Carr. identified through genome sequencing and phylogenomic analysis.</title>
        <authorList>
            <person name="An X."/>
            <person name="Gao K."/>
            <person name="Chen Z."/>
            <person name="Li J."/>
            <person name="Yang X."/>
            <person name="Yang X."/>
            <person name="Zhou J."/>
            <person name="Guo T."/>
            <person name="Zhao T."/>
            <person name="Huang S."/>
            <person name="Miao D."/>
            <person name="Khan W.U."/>
            <person name="Rao P."/>
            <person name="Ye M."/>
            <person name="Lei B."/>
            <person name="Liao W."/>
            <person name="Wang J."/>
            <person name="Ji L."/>
            <person name="Li Y."/>
            <person name="Guo B."/>
            <person name="Mustafa N.S."/>
            <person name="Li S."/>
            <person name="Yun Q."/>
            <person name="Keller S.R."/>
            <person name="Mao J."/>
            <person name="Zhang R."/>
            <person name="Strauss S.H."/>
        </authorList>
    </citation>
    <scope>NUCLEOTIDE SEQUENCE</scope>
    <source>
        <strain evidence="5">GM15</strain>
        <tissue evidence="5">Leaf</tissue>
    </source>
</reference>
<feature type="repeat" description="PPR" evidence="3">
    <location>
        <begin position="262"/>
        <end position="296"/>
    </location>
</feature>
<dbReference type="FunFam" id="1.25.40.10:FF:000325">
    <property type="entry name" value="Pentatricopeptide repeat-containing protein At4g14820"/>
    <property type="match status" value="1"/>
</dbReference>
<evidence type="ECO:0000259" key="4">
    <source>
        <dbReference type="Pfam" id="PF14432"/>
    </source>
</evidence>
<dbReference type="FunFam" id="1.25.40.10:FF:000344">
    <property type="entry name" value="Pentatricopeptide repeat-containing protein"/>
    <property type="match status" value="1"/>
</dbReference>
<feature type="repeat" description="PPR" evidence="3">
    <location>
        <begin position="363"/>
        <end position="397"/>
    </location>
</feature>
<dbReference type="InterPro" id="IPR046848">
    <property type="entry name" value="E_motif"/>
</dbReference>
<dbReference type="Pfam" id="PF01535">
    <property type="entry name" value="PPR"/>
    <property type="match status" value="5"/>
</dbReference>
<dbReference type="Pfam" id="PF14432">
    <property type="entry name" value="DYW_deaminase"/>
    <property type="match status" value="1"/>
</dbReference>
<dbReference type="GO" id="GO:0008270">
    <property type="term" value="F:zinc ion binding"/>
    <property type="evidence" value="ECO:0007669"/>
    <property type="project" value="InterPro"/>
</dbReference>
<dbReference type="Proteomes" id="UP000886885">
    <property type="component" value="Chromosome 16D"/>
</dbReference>
<dbReference type="OrthoDB" id="830519at2759"/>
<evidence type="ECO:0000256" key="2">
    <source>
        <dbReference type="ARBA" id="ARBA00022737"/>
    </source>
</evidence>
<keyword evidence="6" id="KW-1185">Reference proteome</keyword>
<dbReference type="GO" id="GO:0009451">
    <property type="term" value="P:RNA modification"/>
    <property type="evidence" value="ECO:0007669"/>
    <property type="project" value="InterPro"/>
</dbReference>
<comment type="similarity">
    <text evidence="1">Belongs to the PPR family. PCMP-H subfamily.</text>
</comment>
<dbReference type="InterPro" id="IPR032867">
    <property type="entry name" value="DYW_dom"/>
</dbReference>
<dbReference type="InterPro" id="IPR002885">
    <property type="entry name" value="PPR_rpt"/>
</dbReference>
<dbReference type="PANTHER" id="PTHR47926:SF409">
    <property type="entry name" value="DYW DOMAIN-CONTAINING PROTEIN"/>
    <property type="match status" value="1"/>
</dbReference>
<feature type="repeat" description="PPR" evidence="3">
    <location>
        <begin position="130"/>
        <end position="164"/>
    </location>
</feature>
<sequence length="956" mass="107809">MAIAVRRIGGEKSCFCHLHRFFSTSTENAASSISDIEGEFKSLCSAGRIKEAFKTYNAEIWTDQHLFSYLIQSFIPKKSLLIAKQLHSLAITSGYYFKDKFVRNHLLNMYFKMGEIQEAIAFFNAMPMRNIMSHNILINGHVQHGGLESAIKVFDEMPERNVATWNAMVSGLIQFEFNENGLFLFREMHELGFLPDEFTLGSVLRGCAGLRASYAGKQVHAYVLKYGYEFNLVVGSSLAHMYMKSGSLGEGERVIKAMPMRNVVAWNTLIAGNAQNGHFEGVLDLYNMMKMSGLRPDKITLVSVISSSAELATLFQGQQIHAEAIKAGANSAVAVLSSLISMYSKCGCLEDSMKVLLDCEHPDAVLWSSMIAAYGFHGRGEEAVHLFEQMEQEGVEGNDVIFLSLLYACSHNGLKEKGMGFFKLMVEKYGLKPRLKHYTCVVDLLGRSGCLDEAVAMIRSMPLEADVVIWKTLLSACRIHRNADMATRTAEEILRLNPQDSATYVLLSNIHASAKRWKDVSKLRTTMRDRNIKKEPGVSWLEVKNRVFQFSMGDKSHPMSEEIDLYLKELMEEMKLRGYVPDTATVFHDTDSEEKENSLVNHSEKLAIAFGLMNIPPGLPIRVMKNLRICSDCHVAIKLISDIHNREIIVRDTSRFHHFKHGKCSCGDYCVVPFVSWVDVIQSYSSSHITRSAVLICLTGKPQVFVWTCRSGSDLVAYGPHGAKNALGKRCKMFNMNHIPQNKSPSNSITFNLIDEEAKSLMDTQEVEREIKDKAVLVHNLHRRKEGSISSVVDCAFHLLFSQGENQVPCTFYPHLNFSPPKHCEHAMEYFLMFFKQHANETRFAGERYGQPVTVPHSSFPDNQRQMGIKRLRYNLGVLPYDHGCVLTGWIWIRAAPHYPLEVETDKSDIADTSVARFAINAFSWLQISGFVWLPGSVCKCSELMSGRRFQLPVES</sequence>
<evidence type="ECO:0000256" key="1">
    <source>
        <dbReference type="ARBA" id="ARBA00006643"/>
    </source>
</evidence>
<keyword evidence="2" id="KW-0677">Repeat</keyword>
<feature type="domain" description="DYW" evidence="4">
    <location>
        <begin position="578"/>
        <end position="669"/>
    </location>
</feature>
<dbReference type="InterPro" id="IPR046960">
    <property type="entry name" value="PPR_At4g14850-like_plant"/>
</dbReference>
<dbReference type="Pfam" id="PF13041">
    <property type="entry name" value="PPR_2"/>
    <property type="match status" value="2"/>
</dbReference>
<evidence type="ECO:0000313" key="6">
    <source>
        <dbReference type="Proteomes" id="UP000886885"/>
    </source>
</evidence>
<organism evidence="5 6">
    <name type="scientific">Populus tomentosa</name>
    <name type="common">Chinese white poplar</name>
    <dbReference type="NCBI Taxonomy" id="118781"/>
    <lineage>
        <taxon>Eukaryota</taxon>
        <taxon>Viridiplantae</taxon>
        <taxon>Streptophyta</taxon>
        <taxon>Embryophyta</taxon>
        <taxon>Tracheophyta</taxon>
        <taxon>Spermatophyta</taxon>
        <taxon>Magnoliopsida</taxon>
        <taxon>eudicotyledons</taxon>
        <taxon>Gunneridae</taxon>
        <taxon>Pentapetalae</taxon>
        <taxon>rosids</taxon>
        <taxon>fabids</taxon>
        <taxon>Malpighiales</taxon>
        <taxon>Salicaceae</taxon>
        <taxon>Saliceae</taxon>
        <taxon>Populus</taxon>
    </lineage>
</organism>
<evidence type="ECO:0000313" key="5">
    <source>
        <dbReference type="EMBL" id="KAG6744009.1"/>
    </source>
</evidence>
<gene>
    <name evidence="5" type="ORF">POTOM_052713</name>
</gene>